<organism evidence="2 3">
    <name type="scientific">Amycolatopsis albidoflavus</name>
    <dbReference type="NCBI Taxonomy" id="102226"/>
    <lineage>
        <taxon>Bacteria</taxon>
        <taxon>Bacillati</taxon>
        <taxon>Actinomycetota</taxon>
        <taxon>Actinomycetes</taxon>
        <taxon>Pseudonocardiales</taxon>
        <taxon>Pseudonocardiaceae</taxon>
        <taxon>Amycolatopsis</taxon>
    </lineage>
</organism>
<evidence type="ECO:0000313" key="3">
    <source>
        <dbReference type="Proteomes" id="UP001597542"/>
    </source>
</evidence>
<protein>
    <submittedName>
        <fullName evidence="2">Uncharacterized protein</fullName>
    </submittedName>
</protein>
<dbReference type="EMBL" id="JBHUKQ010000010">
    <property type="protein sequence ID" value="MFD2481237.1"/>
    <property type="molecule type" value="Genomic_DNA"/>
</dbReference>
<proteinExistence type="predicted"/>
<dbReference type="RefSeq" id="WP_344274381.1">
    <property type="nucleotide sequence ID" value="NZ_BAAAHV010000011.1"/>
</dbReference>
<evidence type="ECO:0000313" key="2">
    <source>
        <dbReference type="EMBL" id="MFD2481237.1"/>
    </source>
</evidence>
<feature type="transmembrane region" description="Helical" evidence="1">
    <location>
        <begin position="20"/>
        <end position="40"/>
    </location>
</feature>
<evidence type="ECO:0000256" key="1">
    <source>
        <dbReference type="SAM" id="Phobius"/>
    </source>
</evidence>
<keyword evidence="1" id="KW-0472">Membrane</keyword>
<comment type="caution">
    <text evidence="2">The sequence shown here is derived from an EMBL/GenBank/DDBJ whole genome shotgun (WGS) entry which is preliminary data.</text>
</comment>
<reference evidence="3" key="1">
    <citation type="journal article" date="2019" name="Int. J. Syst. Evol. Microbiol.">
        <title>The Global Catalogue of Microorganisms (GCM) 10K type strain sequencing project: providing services to taxonomists for standard genome sequencing and annotation.</title>
        <authorList>
            <consortium name="The Broad Institute Genomics Platform"/>
            <consortium name="The Broad Institute Genome Sequencing Center for Infectious Disease"/>
            <person name="Wu L."/>
            <person name="Ma J."/>
        </authorList>
    </citation>
    <scope>NUCLEOTIDE SEQUENCE [LARGE SCALE GENOMIC DNA]</scope>
    <source>
        <strain evidence="3">CGMCC 4.7638</strain>
    </source>
</reference>
<name>A0ABW5HXG7_9PSEU</name>
<gene>
    <name evidence="2" type="ORF">ACFSUT_13210</name>
</gene>
<dbReference type="Proteomes" id="UP001597542">
    <property type="component" value="Unassembled WGS sequence"/>
</dbReference>
<keyword evidence="3" id="KW-1185">Reference proteome</keyword>
<sequence>MSEPGLSAGQPRPARWYRLAMATVVLDAVAVLGGSGWRLFDGRYVDGYSLPEGAIPIGDRDVCANTVTVMVGTDTETAVVARALRGDPESCGLTPRPSRRATRGSGRCSRTSWICWS</sequence>
<accession>A0ABW5HXG7</accession>
<keyword evidence="1" id="KW-0812">Transmembrane</keyword>
<keyword evidence="1" id="KW-1133">Transmembrane helix</keyword>